<dbReference type="Gene3D" id="3.10.450.50">
    <property type="match status" value="1"/>
</dbReference>
<evidence type="ECO:0000313" key="2">
    <source>
        <dbReference type="Proteomes" id="UP000799118"/>
    </source>
</evidence>
<reference evidence="1" key="1">
    <citation type="journal article" date="2019" name="Environ. Microbiol.">
        <title>Fungal ecological strategies reflected in gene transcription - a case study of two litter decomposers.</title>
        <authorList>
            <person name="Barbi F."/>
            <person name="Kohler A."/>
            <person name="Barry K."/>
            <person name="Baskaran P."/>
            <person name="Daum C."/>
            <person name="Fauchery L."/>
            <person name="Ihrmark K."/>
            <person name="Kuo A."/>
            <person name="LaButti K."/>
            <person name="Lipzen A."/>
            <person name="Morin E."/>
            <person name="Grigoriev I.V."/>
            <person name="Henrissat B."/>
            <person name="Lindahl B."/>
            <person name="Martin F."/>
        </authorList>
    </citation>
    <scope>NUCLEOTIDE SEQUENCE</scope>
    <source>
        <strain evidence="1">JB14</strain>
    </source>
</reference>
<dbReference type="AlphaFoldDB" id="A0A6A4IFE8"/>
<organism evidence="1 2">
    <name type="scientific">Gymnopus androsaceus JB14</name>
    <dbReference type="NCBI Taxonomy" id="1447944"/>
    <lineage>
        <taxon>Eukaryota</taxon>
        <taxon>Fungi</taxon>
        <taxon>Dikarya</taxon>
        <taxon>Basidiomycota</taxon>
        <taxon>Agaricomycotina</taxon>
        <taxon>Agaricomycetes</taxon>
        <taxon>Agaricomycetidae</taxon>
        <taxon>Agaricales</taxon>
        <taxon>Marasmiineae</taxon>
        <taxon>Omphalotaceae</taxon>
        <taxon>Gymnopus</taxon>
    </lineage>
</organism>
<dbReference type="InterPro" id="IPR050977">
    <property type="entry name" value="Fungal_Meroterpenoid_Isomerase"/>
</dbReference>
<accession>A0A6A4IFE8</accession>
<name>A0A6A4IFE8_9AGAR</name>
<dbReference type="EMBL" id="ML769390">
    <property type="protein sequence ID" value="KAE9408720.1"/>
    <property type="molecule type" value="Genomic_DNA"/>
</dbReference>
<dbReference type="Proteomes" id="UP000799118">
    <property type="component" value="Unassembled WGS sequence"/>
</dbReference>
<sequence>MSNPFWVPSSLIYVPPNDPSPNLQAALAYIDARNNWFSSADCVSAVERMMSMFDEDLEHRILPRSLERPVLNKSQYKVYVNELLRFIREYTISLHEVTETIDNSIIIHASSVGTGLSGAKFSNEYMIFLHMKPSDNPEELPKISKVKEFVDSKHTVEFFREERRRVGAAVGAQS</sequence>
<evidence type="ECO:0008006" key="3">
    <source>
        <dbReference type="Google" id="ProtNLM"/>
    </source>
</evidence>
<gene>
    <name evidence="1" type="ORF">BT96DRAFT_669112</name>
</gene>
<dbReference type="OrthoDB" id="3758478at2759"/>
<proteinExistence type="predicted"/>
<keyword evidence="2" id="KW-1185">Reference proteome</keyword>
<dbReference type="PANTHER" id="PTHR39598">
    <property type="entry name" value="AUSTINOL SYNTHESIS PROTEIN F-RELATED"/>
    <property type="match status" value="1"/>
</dbReference>
<protein>
    <recommendedName>
        <fullName evidence="3">SnoaL-like domain-containing protein</fullName>
    </recommendedName>
</protein>
<evidence type="ECO:0000313" key="1">
    <source>
        <dbReference type="EMBL" id="KAE9408720.1"/>
    </source>
</evidence>
<dbReference type="PANTHER" id="PTHR39598:SF1">
    <property type="entry name" value="AUSTINOID BIOSYNTHESIS CLUSTERS PROTEIN F-RELATED"/>
    <property type="match status" value="1"/>
</dbReference>